<dbReference type="EMBL" id="ACZI02000003">
    <property type="protein sequence ID" value="EFV14886.1"/>
    <property type="molecule type" value="Genomic_DNA"/>
</dbReference>
<gene>
    <name evidence="3" type="ORF">HMPREF9336_00269</name>
</gene>
<feature type="signal peptide" evidence="2">
    <location>
        <begin position="1"/>
        <end position="16"/>
    </location>
</feature>
<feature type="chain" id="PRO_5038629436" description="PknH-like extracellular domain-containing protein" evidence="2">
    <location>
        <begin position="17"/>
        <end position="242"/>
    </location>
</feature>
<dbReference type="AlphaFoldDB" id="E5XLA0"/>
<dbReference type="PROSITE" id="PS51257">
    <property type="entry name" value="PROKAR_LIPOPROTEIN"/>
    <property type="match status" value="1"/>
</dbReference>
<accession>E5XLA0</accession>
<keyword evidence="2" id="KW-0732">Signal</keyword>
<sequence>MRARGLLVAAAALALAASGCGTDSPARRPADSPDDKTSLGDAQLDGLRAAMPTKTDFPDGWKVQTQSTPLAVLPGFSGTNTQISSVTPSQCLDFVASFVSAPGSSIPGEFIASVSAQTPGAGTRTVTVIAVRKARNWENPAKIRDNLRDCAAVTADLAFSGTASTATFTSTPIDASAIKGDAAGRTTLIRAGGETASISVVSAQTREVLIVATDQIGSDPDDDPKALLVKLINQTVSKIDAL</sequence>
<organism evidence="3 4">
    <name type="scientific">Segniliparus rugosus (strain ATCC BAA-974 / DSM 45345 / CCUG 50838 / CIP 108380 / JCM 13579 / CDC 945)</name>
    <dbReference type="NCBI Taxonomy" id="679197"/>
    <lineage>
        <taxon>Bacteria</taxon>
        <taxon>Bacillati</taxon>
        <taxon>Actinomycetota</taxon>
        <taxon>Actinomycetes</taxon>
        <taxon>Mycobacteriales</taxon>
        <taxon>Segniliparaceae</taxon>
        <taxon>Segniliparus</taxon>
    </lineage>
</organism>
<name>E5XLA0_SEGRC</name>
<evidence type="ECO:0008006" key="5">
    <source>
        <dbReference type="Google" id="ProtNLM"/>
    </source>
</evidence>
<feature type="compositionally biased region" description="Basic and acidic residues" evidence="1">
    <location>
        <begin position="25"/>
        <end position="38"/>
    </location>
</feature>
<evidence type="ECO:0000313" key="3">
    <source>
        <dbReference type="EMBL" id="EFV14886.1"/>
    </source>
</evidence>
<dbReference type="STRING" id="679197.HMPREF9336_00269"/>
<comment type="caution">
    <text evidence="3">The sequence shown here is derived from an EMBL/GenBank/DDBJ whole genome shotgun (WGS) entry which is preliminary data.</text>
</comment>
<keyword evidence="4" id="KW-1185">Reference proteome</keyword>
<dbReference type="Proteomes" id="UP000004816">
    <property type="component" value="Unassembled WGS sequence"/>
</dbReference>
<evidence type="ECO:0000256" key="2">
    <source>
        <dbReference type="SAM" id="SignalP"/>
    </source>
</evidence>
<dbReference type="RefSeq" id="WP_007467093.1">
    <property type="nucleotide sequence ID" value="NZ_KI391954.1"/>
</dbReference>
<feature type="region of interest" description="Disordered" evidence="1">
    <location>
        <begin position="19"/>
        <end position="41"/>
    </location>
</feature>
<evidence type="ECO:0000256" key="1">
    <source>
        <dbReference type="SAM" id="MobiDB-lite"/>
    </source>
</evidence>
<proteinExistence type="predicted"/>
<dbReference type="HOGENOM" id="CLU_1073218_0_0_11"/>
<evidence type="ECO:0000313" key="4">
    <source>
        <dbReference type="Proteomes" id="UP000004816"/>
    </source>
</evidence>
<protein>
    <recommendedName>
        <fullName evidence="5">PknH-like extracellular domain-containing protein</fullName>
    </recommendedName>
</protein>
<reference evidence="3 4" key="1">
    <citation type="journal article" date="2011" name="Stand. Genomic Sci.">
        <title>High quality draft genome sequence of Segniliparus rugosus CDC 945(T)= (ATCC BAA-974(T)).</title>
        <authorList>
            <person name="Earl A.M."/>
            <person name="Desjardins C.A."/>
            <person name="Fitzgerald M.G."/>
            <person name="Arachchi H.M."/>
            <person name="Zeng Q."/>
            <person name="Mehta T."/>
            <person name="Griggs A."/>
            <person name="Birren B.W."/>
            <person name="Toney N.C."/>
            <person name="Carr J."/>
            <person name="Posey J."/>
            <person name="Butler W.R."/>
        </authorList>
    </citation>
    <scope>NUCLEOTIDE SEQUENCE [LARGE SCALE GENOMIC DNA]</scope>
    <source>
        <strain evidence="4">ATCC BAA-974 / DSM 45345 / CCUG 50838 / CIP 108380 / JCM 13579 / CDC 945</strain>
    </source>
</reference>